<dbReference type="EMBL" id="JBGMDY010000008">
    <property type="protein sequence ID" value="KAL2326136.1"/>
    <property type="molecule type" value="Genomic_DNA"/>
</dbReference>
<keyword evidence="1" id="KW-0175">Coiled coil</keyword>
<evidence type="ECO:0000256" key="1">
    <source>
        <dbReference type="SAM" id="Coils"/>
    </source>
</evidence>
<evidence type="ECO:0000313" key="3">
    <source>
        <dbReference type="Proteomes" id="UP001603857"/>
    </source>
</evidence>
<sequence>MKMLKKTNKELEERVTNLENEFWLFKHECQAANKAQRQQGHCHTSYKCQKTPIF</sequence>
<organism evidence="2 3">
    <name type="scientific">Flemingia macrophylla</name>
    <dbReference type="NCBI Taxonomy" id="520843"/>
    <lineage>
        <taxon>Eukaryota</taxon>
        <taxon>Viridiplantae</taxon>
        <taxon>Streptophyta</taxon>
        <taxon>Embryophyta</taxon>
        <taxon>Tracheophyta</taxon>
        <taxon>Spermatophyta</taxon>
        <taxon>Magnoliopsida</taxon>
        <taxon>eudicotyledons</taxon>
        <taxon>Gunneridae</taxon>
        <taxon>Pentapetalae</taxon>
        <taxon>rosids</taxon>
        <taxon>fabids</taxon>
        <taxon>Fabales</taxon>
        <taxon>Fabaceae</taxon>
        <taxon>Papilionoideae</taxon>
        <taxon>50 kb inversion clade</taxon>
        <taxon>NPAAA clade</taxon>
        <taxon>indigoferoid/millettioid clade</taxon>
        <taxon>Phaseoleae</taxon>
        <taxon>Flemingia</taxon>
    </lineage>
</organism>
<dbReference type="AlphaFoldDB" id="A0ABD1LRN9"/>
<feature type="coiled-coil region" evidence="1">
    <location>
        <begin position="1"/>
        <end position="28"/>
    </location>
</feature>
<reference evidence="2 3" key="1">
    <citation type="submission" date="2024-08" db="EMBL/GenBank/DDBJ databases">
        <title>Insights into the chromosomal genome structure of Flemingia macrophylla.</title>
        <authorList>
            <person name="Ding Y."/>
            <person name="Zhao Y."/>
            <person name="Bi W."/>
            <person name="Wu M."/>
            <person name="Zhao G."/>
            <person name="Gong Y."/>
            <person name="Li W."/>
            <person name="Zhang P."/>
        </authorList>
    </citation>
    <scope>NUCLEOTIDE SEQUENCE [LARGE SCALE GENOMIC DNA]</scope>
    <source>
        <strain evidence="2">DYQJB</strain>
        <tissue evidence="2">Leaf</tissue>
    </source>
</reference>
<keyword evidence="3" id="KW-1185">Reference proteome</keyword>
<name>A0ABD1LRN9_9FABA</name>
<gene>
    <name evidence="2" type="ORF">Fmac_025194</name>
</gene>
<accession>A0ABD1LRN9</accession>
<dbReference type="Proteomes" id="UP001603857">
    <property type="component" value="Unassembled WGS sequence"/>
</dbReference>
<comment type="caution">
    <text evidence="2">The sequence shown here is derived from an EMBL/GenBank/DDBJ whole genome shotgun (WGS) entry which is preliminary data.</text>
</comment>
<evidence type="ECO:0000313" key="2">
    <source>
        <dbReference type="EMBL" id="KAL2326136.1"/>
    </source>
</evidence>
<proteinExistence type="predicted"/>
<protein>
    <submittedName>
        <fullName evidence="2">Uncharacterized protein</fullName>
    </submittedName>
</protein>